<dbReference type="Proteomes" id="UP000826573">
    <property type="component" value="Unassembled WGS sequence"/>
</dbReference>
<sequence>MSYGAQHSPAASHRIASVPCRLVLAEIKPTLRFLAEDGRRLEACTHVHACTWTGRPGTHHTRLQGFLQGCSRASFRAFLSCPRRSQAAAGWGAPRGQPGQSAGVSAMLLVLIASCSLASPPASIDFESPRISLLPTRRTVSSPSLCLSRCCASAKSAFVCSLGRRQNLDRCGACAHHVAVPQNPVPARSLPVDGPRFRAQAGFKVQGPPRLEAVETRLAVKSGFPCRKKPPSPSPVQLTLIKCLQISSPKALRRLLAPCFNSSRPCLVPVRLLYFTCATALRFARRLCSSTVPCLCRRC</sequence>
<reference evidence="1 2" key="1">
    <citation type="submission" date="2021-08" db="EMBL/GenBank/DDBJ databases">
        <title>The highly contiguous genome resource for Trichoderma semiorbis FJ059, a fungal antagonistic to plant pathogens.</title>
        <authorList>
            <person name="Liu T."/>
        </authorList>
    </citation>
    <scope>NUCLEOTIDE SEQUENCE [LARGE SCALE GENOMIC DNA]</scope>
    <source>
        <strain evidence="1 2">FJ059</strain>
    </source>
</reference>
<organism evidence="1 2">
    <name type="scientific">Trichoderma semiorbis</name>
    <dbReference type="NCBI Taxonomy" id="1491008"/>
    <lineage>
        <taxon>Eukaryota</taxon>
        <taxon>Fungi</taxon>
        <taxon>Dikarya</taxon>
        <taxon>Ascomycota</taxon>
        <taxon>Pezizomycotina</taxon>
        <taxon>Sordariomycetes</taxon>
        <taxon>Hypocreomycetidae</taxon>
        <taxon>Hypocreales</taxon>
        <taxon>Hypocreaceae</taxon>
        <taxon>Trichoderma</taxon>
    </lineage>
</organism>
<proteinExistence type="predicted"/>
<keyword evidence="2" id="KW-1185">Reference proteome</keyword>
<dbReference type="AlphaFoldDB" id="A0A9P8HZJ2"/>
<accession>A0A9P8HZJ2</accession>
<gene>
    <name evidence="1" type="ORF">TsFJ059_005259</name>
</gene>
<comment type="caution">
    <text evidence="1">The sequence shown here is derived from an EMBL/GenBank/DDBJ whole genome shotgun (WGS) entry which is preliminary data.</text>
</comment>
<name>A0A9P8HZJ2_9HYPO</name>
<evidence type="ECO:0000313" key="1">
    <source>
        <dbReference type="EMBL" id="KAH0530657.1"/>
    </source>
</evidence>
<evidence type="ECO:0000313" key="2">
    <source>
        <dbReference type="Proteomes" id="UP000826573"/>
    </source>
</evidence>
<dbReference type="EMBL" id="JAIMJC010000002">
    <property type="protein sequence ID" value="KAH0530657.1"/>
    <property type="molecule type" value="Genomic_DNA"/>
</dbReference>
<protein>
    <submittedName>
        <fullName evidence="1">Uncharacterized protein</fullName>
    </submittedName>
</protein>